<evidence type="ECO:0000256" key="1">
    <source>
        <dbReference type="ARBA" id="ARBA00004141"/>
    </source>
</evidence>
<feature type="transmembrane region" description="Helical" evidence="5">
    <location>
        <begin position="279"/>
        <end position="305"/>
    </location>
</feature>
<dbReference type="RefSeq" id="WP_132477701.1">
    <property type="nucleotide sequence ID" value="NZ_JBHRVM010000001.1"/>
</dbReference>
<protein>
    <submittedName>
        <fullName evidence="6">Amino acid/polyamine/organocation transporter (APC superfamily)</fullName>
    </submittedName>
</protein>
<feature type="transmembrane region" description="Helical" evidence="5">
    <location>
        <begin position="358"/>
        <end position="378"/>
    </location>
</feature>
<feature type="transmembrane region" description="Helical" evidence="5">
    <location>
        <begin position="326"/>
        <end position="346"/>
    </location>
</feature>
<dbReference type="Pfam" id="PF13520">
    <property type="entry name" value="AA_permease_2"/>
    <property type="match status" value="1"/>
</dbReference>
<dbReference type="PANTHER" id="PTHR11785">
    <property type="entry name" value="AMINO ACID TRANSPORTER"/>
    <property type="match status" value="1"/>
</dbReference>
<feature type="transmembrane region" description="Helical" evidence="5">
    <location>
        <begin position="188"/>
        <end position="210"/>
    </location>
</feature>
<keyword evidence="3 5" id="KW-1133">Transmembrane helix</keyword>
<feature type="transmembrane region" description="Helical" evidence="5">
    <location>
        <begin position="230"/>
        <end position="253"/>
    </location>
</feature>
<evidence type="ECO:0000256" key="5">
    <source>
        <dbReference type="SAM" id="Phobius"/>
    </source>
</evidence>
<evidence type="ECO:0000256" key="3">
    <source>
        <dbReference type="ARBA" id="ARBA00022989"/>
    </source>
</evidence>
<proteinExistence type="predicted"/>
<dbReference type="InterPro" id="IPR002293">
    <property type="entry name" value="AA/rel_permease1"/>
</dbReference>
<dbReference type="InterPro" id="IPR050598">
    <property type="entry name" value="AminoAcid_Transporter"/>
</dbReference>
<dbReference type="OrthoDB" id="6743928at2"/>
<name>A0A4R3UWU7_9BURK</name>
<gene>
    <name evidence="6" type="ORF">EV686_108100</name>
</gene>
<dbReference type="Gene3D" id="1.20.1740.10">
    <property type="entry name" value="Amino acid/polyamine transporter I"/>
    <property type="match status" value="1"/>
</dbReference>
<comment type="caution">
    <text evidence="6">The sequence shown here is derived from an EMBL/GenBank/DDBJ whole genome shotgun (WGS) entry which is preliminary data.</text>
</comment>
<dbReference type="PANTHER" id="PTHR11785:SF512">
    <property type="entry name" value="SOBREMESA, ISOFORM B"/>
    <property type="match status" value="1"/>
</dbReference>
<comment type="subcellular location">
    <subcellularLocation>
        <location evidence="1">Membrane</location>
        <topology evidence="1">Multi-pass membrane protein</topology>
    </subcellularLocation>
</comment>
<feature type="transmembrane region" description="Helical" evidence="5">
    <location>
        <begin position="390"/>
        <end position="409"/>
    </location>
</feature>
<keyword evidence="7" id="KW-1185">Reference proteome</keyword>
<feature type="transmembrane region" description="Helical" evidence="5">
    <location>
        <begin position="90"/>
        <end position="116"/>
    </location>
</feature>
<feature type="transmembrane region" description="Helical" evidence="5">
    <location>
        <begin position="12"/>
        <end position="34"/>
    </location>
</feature>
<evidence type="ECO:0000256" key="2">
    <source>
        <dbReference type="ARBA" id="ARBA00022692"/>
    </source>
</evidence>
<keyword evidence="2 5" id="KW-0812">Transmembrane</keyword>
<feature type="transmembrane region" description="Helical" evidence="5">
    <location>
        <begin position="415"/>
        <end position="435"/>
    </location>
</feature>
<dbReference type="EMBL" id="SMBX01000008">
    <property type="protein sequence ID" value="TCU95257.1"/>
    <property type="molecule type" value="Genomic_DNA"/>
</dbReference>
<feature type="transmembrane region" description="Helical" evidence="5">
    <location>
        <begin position="155"/>
        <end position="176"/>
    </location>
</feature>
<dbReference type="PIRSF" id="PIRSF006060">
    <property type="entry name" value="AA_transporter"/>
    <property type="match status" value="1"/>
</dbReference>
<dbReference type="GO" id="GO:0016020">
    <property type="term" value="C:membrane"/>
    <property type="evidence" value="ECO:0007669"/>
    <property type="project" value="UniProtKB-SubCell"/>
</dbReference>
<organism evidence="6 7">
    <name type="scientific">Paracandidimonas soli</name>
    <dbReference type="NCBI Taxonomy" id="1917182"/>
    <lineage>
        <taxon>Bacteria</taxon>
        <taxon>Pseudomonadati</taxon>
        <taxon>Pseudomonadota</taxon>
        <taxon>Betaproteobacteria</taxon>
        <taxon>Burkholderiales</taxon>
        <taxon>Alcaligenaceae</taxon>
        <taxon>Paracandidimonas</taxon>
    </lineage>
</organism>
<evidence type="ECO:0000313" key="6">
    <source>
        <dbReference type="EMBL" id="TCU95257.1"/>
    </source>
</evidence>
<dbReference type="GO" id="GO:0015179">
    <property type="term" value="F:L-amino acid transmembrane transporter activity"/>
    <property type="evidence" value="ECO:0007669"/>
    <property type="project" value="TreeGrafter"/>
</dbReference>
<accession>A0A4R3UWU7</accession>
<evidence type="ECO:0000313" key="7">
    <source>
        <dbReference type="Proteomes" id="UP000294692"/>
    </source>
</evidence>
<reference evidence="6 7" key="1">
    <citation type="submission" date="2019-03" db="EMBL/GenBank/DDBJ databases">
        <title>Genomic Encyclopedia of Type Strains, Phase IV (KMG-IV): sequencing the most valuable type-strain genomes for metagenomic binning, comparative biology and taxonomic classification.</title>
        <authorList>
            <person name="Goeker M."/>
        </authorList>
    </citation>
    <scope>NUCLEOTIDE SEQUENCE [LARGE SCALE GENOMIC DNA]</scope>
    <source>
        <strain evidence="6 7">DSM 100048</strain>
    </source>
</reference>
<sequence length="448" mass="47128">MIQDSRSRPQPQLTVFDAVVIMVGMVVGIGIFRTPSIVASNVGSEWMFILAWVFGGLVTLVGALCYAELSAANPHAGGEYHFLSRAYGKACAMLFGWARCTVIQTGAIAAVAFILGDYLSLLAPLGPYGPALYAALAVAILTAVNVIGTSHGKNLQIVVTLIEIGAVAAIILFGFFNSGGSAAPAAPAMAPEGAALGMAMIFVLLTYGGWNEAAYLTGELNDAPRNIARVLVMGTLILVTLYVLANLALLSILGLDGIRASDAVAADMMRAVAGPAGEVTVTLAIVVAAISTLNATIFTGARVFYAMANDMTVMRWLGVWDGRGRTPANGLVAQGAIALALIGLGAFTRDGFKAMVDYTAPVFWFFLLMVGVSLFVLRRRHPDRVLPYRVPFYPVTPAIFCLMCLYMLYSSVMYTGTAGLMGLAVLAAGTPLLLFRKTREAAAATTTD</sequence>
<evidence type="ECO:0000256" key="4">
    <source>
        <dbReference type="ARBA" id="ARBA00023136"/>
    </source>
</evidence>
<dbReference type="AlphaFoldDB" id="A0A4R3UWU7"/>
<keyword evidence="4 5" id="KW-0472">Membrane</keyword>
<feature type="transmembrane region" description="Helical" evidence="5">
    <location>
        <begin position="128"/>
        <end position="148"/>
    </location>
</feature>
<dbReference type="Proteomes" id="UP000294692">
    <property type="component" value="Unassembled WGS sequence"/>
</dbReference>
<feature type="transmembrane region" description="Helical" evidence="5">
    <location>
        <begin position="46"/>
        <end position="69"/>
    </location>
</feature>